<feature type="domain" description="N-acetyltransferase" evidence="7">
    <location>
        <begin position="173"/>
        <end position="325"/>
    </location>
</feature>
<comment type="caution">
    <text evidence="8">The sequence shown here is derived from an EMBL/GenBank/DDBJ whole genome shotgun (WGS) entry which is preliminary data.</text>
</comment>
<evidence type="ECO:0000256" key="1">
    <source>
        <dbReference type="ARBA" id="ARBA00009943"/>
    </source>
</evidence>
<dbReference type="GO" id="GO:0008360">
    <property type="term" value="P:regulation of cell shape"/>
    <property type="evidence" value="ECO:0007669"/>
    <property type="project" value="UniProtKB-KW"/>
</dbReference>
<evidence type="ECO:0000256" key="4">
    <source>
        <dbReference type="ARBA" id="ARBA00022984"/>
    </source>
</evidence>
<dbReference type="InterPro" id="IPR050644">
    <property type="entry name" value="PG_Glycine_Bridge_Synth"/>
</dbReference>
<dbReference type="Gene3D" id="3.40.630.30">
    <property type="match status" value="2"/>
</dbReference>
<dbReference type="Pfam" id="PF02388">
    <property type="entry name" value="FemAB"/>
    <property type="match status" value="3"/>
</dbReference>
<keyword evidence="6" id="KW-0961">Cell wall biogenesis/degradation</keyword>
<evidence type="ECO:0000313" key="9">
    <source>
        <dbReference type="Proteomes" id="UP000177360"/>
    </source>
</evidence>
<accession>A0A1G2E1V3</accession>
<dbReference type="GO" id="GO:0016747">
    <property type="term" value="F:acyltransferase activity, transferring groups other than amino-acyl groups"/>
    <property type="evidence" value="ECO:0007669"/>
    <property type="project" value="InterPro"/>
</dbReference>
<dbReference type="SUPFAM" id="SSF55729">
    <property type="entry name" value="Acyl-CoA N-acyltransferases (Nat)"/>
    <property type="match status" value="2"/>
</dbReference>
<dbReference type="Proteomes" id="UP000177360">
    <property type="component" value="Unassembled WGS sequence"/>
</dbReference>
<reference evidence="8 9" key="1">
    <citation type="journal article" date="2016" name="Nat. Commun.">
        <title>Thousands of microbial genomes shed light on interconnected biogeochemical processes in an aquifer system.</title>
        <authorList>
            <person name="Anantharaman K."/>
            <person name="Brown C.T."/>
            <person name="Hug L.A."/>
            <person name="Sharon I."/>
            <person name="Castelle C.J."/>
            <person name="Probst A.J."/>
            <person name="Thomas B.C."/>
            <person name="Singh A."/>
            <person name="Wilkins M.J."/>
            <person name="Karaoz U."/>
            <person name="Brodie E.L."/>
            <person name="Williams K.H."/>
            <person name="Hubbard S.S."/>
            <person name="Banfield J.F."/>
        </authorList>
    </citation>
    <scope>NUCLEOTIDE SEQUENCE [LARGE SCALE GENOMIC DNA]</scope>
</reference>
<keyword evidence="4" id="KW-0573">Peptidoglycan synthesis</keyword>
<evidence type="ECO:0000256" key="5">
    <source>
        <dbReference type="ARBA" id="ARBA00023315"/>
    </source>
</evidence>
<organism evidence="8 9">
    <name type="scientific">Candidatus Nealsonbacteria bacterium RIFCSPHIGHO2_01_FULL_38_55</name>
    <dbReference type="NCBI Taxonomy" id="1801664"/>
    <lineage>
        <taxon>Bacteria</taxon>
        <taxon>Candidatus Nealsoniibacteriota</taxon>
    </lineage>
</organism>
<sequence length="340" mass="40434">MEIEEINNKEIWENFLLECEEKTFLNSWNWGEFQKKQSEKIWRWGIYDSDQLVSVILIIKIKARRGTFLFIPHGPVTKELEIRNYELGILTDKLKDLAGEEKASFIRISPIWSRSEENVKIYKELGFIEAPIHMHPEVTWELDISPLENDLLGAMRKTTRYLIRQGQRNKDIEIVKSKNIEDLKKFNEIYRATAQRHNFTEFSLKYLEDQFSCFLEDDEIIIFFGKYKGKIVSTAIFIFWHGKAFYHHSGSLSEFSKIPVSYLLQWEAIKEAKNRGCKSYNFWGITDGNIKNHPWAGLSLFKMGFGGYRKEYVKTQDLPLSKRYWLICIFEKIRKIKRRL</sequence>
<dbReference type="AlphaFoldDB" id="A0A1G2E1V3"/>
<evidence type="ECO:0000313" key="8">
    <source>
        <dbReference type="EMBL" id="OGZ19672.1"/>
    </source>
</evidence>
<dbReference type="PROSITE" id="PS51191">
    <property type="entry name" value="FEMABX"/>
    <property type="match status" value="1"/>
</dbReference>
<name>A0A1G2E1V3_9BACT</name>
<keyword evidence="5" id="KW-0012">Acyltransferase</keyword>
<dbReference type="PROSITE" id="PS51186">
    <property type="entry name" value="GNAT"/>
    <property type="match status" value="1"/>
</dbReference>
<evidence type="ECO:0000256" key="2">
    <source>
        <dbReference type="ARBA" id="ARBA00022679"/>
    </source>
</evidence>
<dbReference type="PANTHER" id="PTHR36174:SF1">
    <property type="entry name" value="LIPID II:GLYCINE GLYCYLTRANSFERASE"/>
    <property type="match status" value="1"/>
</dbReference>
<evidence type="ECO:0000259" key="7">
    <source>
        <dbReference type="PROSITE" id="PS51186"/>
    </source>
</evidence>
<protein>
    <recommendedName>
        <fullName evidence="7">N-acetyltransferase domain-containing protein</fullName>
    </recommendedName>
</protein>
<dbReference type="GO" id="GO:0016755">
    <property type="term" value="F:aminoacyltransferase activity"/>
    <property type="evidence" value="ECO:0007669"/>
    <property type="project" value="InterPro"/>
</dbReference>
<dbReference type="InterPro" id="IPR016181">
    <property type="entry name" value="Acyl_CoA_acyltransferase"/>
</dbReference>
<dbReference type="InterPro" id="IPR000182">
    <property type="entry name" value="GNAT_dom"/>
</dbReference>
<dbReference type="GO" id="GO:0071555">
    <property type="term" value="P:cell wall organization"/>
    <property type="evidence" value="ECO:0007669"/>
    <property type="project" value="UniProtKB-KW"/>
</dbReference>
<keyword evidence="3" id="KW-0133">Cell shape</keyword>
<comment type="similarity">
    <text evidence="1">Belongs to the FemABX family.</text>
</comment>
<keyword evidence="2" id="KW-0808">Transferase</keyword>
<dbReference type="EMBL" id="MHLZ01000025">
    <property type="protein sequence ID" value="OGZ19672.1"/>
    <property type="molecule type" value="Genomic_DNA"/>
</dbReference>
<proteinExistence type="inferred from homology"/>
<dbReference type="PANTHER" id="PTHR36174">
    <property type="entry name" value="LIPID II:GLYCINE GLYCYLTRANSFERASE"/>
    <property type="match status" value="1"/>
</dbReference>
<evidence type="ECO:0000256" key="3">
    <source>
        <dbReference type="ARBA" id="ARBA00022960"/>
    </source>
</evidence>
<dbReference type="InterPro" id="IPR003447">
    <property type="entry name" value="FEMABX"/>
</dbReference>
<gene>
    <name evidence="8" type="ORF">A2626_02990</name>
</gene>
<dbReference type="GO" id="GO:0009252">
    <property type="term" value="P:peptidoglycan biosynthetic process"/>
    <property type="evidence" value="ECO:0007669"/>
    <property type="project" value="UniProtKB-KW"/>
</dbReference>
<evidence type="ECO:0000256" key="6">
    <source>
        <dbReference type="ARBA" id="ARBA00023316"/>
    </source>
</evidence>